<dbReference type="PROSITE" id="PS01124">
    <property type="entry name" value="HTH_ARAC_FAMILY_2"/>
    <property type="match status" value="1"/>
</dbReference>
<dbReference type="InterPro" id="IPR013783">
    <property type="entry name" value="Ig-like_fold"/>
</dbReference>
<keyword evidence="11" id="KW-0804">Transcription</keyword>
<proteinExistence type="predicted"/>
<evidence type="ECO:0000256" key="2">
    <source>
        <dbReference type="ARBA" id="ARBA00012438"/>
    </source>
</evidence>
<feature type="domain" description="Response regulatory" evidence="16">
    <location>
        <begin position="1085"/>
        <end position="1200"/>
    </location>
</feature>
<feature type="transmembrane region" description="Helical" evidence="13">
    <location>
        <begin position="782"/>
        <end position="803"/>
    </location>
</feature>
<dbReference type="SMART" id="SM00387">
    <property type="entry name" value="HATPase_c"/>
    <property type="match status" value="1"/>
</dbReference>
<dbReference type="SUPFAM" id="SSF63829">
    <property type="entry name" value="Calcium-dependent phosphotriesterase"/>
    <property type="match status" value="2"/>
</dbReference>
<dbReference type="PANTHER" id="PTHR43547:SF2">
    <property type="entry name" value="HYBRID SIGNAL TRANSDUCTION HISTIDINE KINASE C"/>
    <property type="match status" value="1"/>
</dbReference>
<dbReference type="PROSITE" id="PS00041">
    <property type="entry name" value="HTH_ARAC_FAMILY_1"/>
    <property type="match status" value="1"/>
</dbReference>
<dbReference type="Gene3D" id="2.60.40.10">
    <property type="entry name" value="Immunoglobulins"/>
    <property type="match status" value="1"/>
</dbReference>
<evidence type="ECO:0000256" key="7">
    <source>
        <dbReference type="ARBA" id="ARBA00022840"/>
    </source>
</evidence>
<organism evidence="17 18">
    <name type="scientific">Polaribacter atrinae</name>
    <dbReference type="NCBI Taxonomy" id="1333662"/>
    <lineage>
        <taxon>Bacteria</taxon>
        <taxon>Pseudomonadati</taxon>
        <taxon>Bacteroidota</taxon>
        <taxon>Flavobacteriia</taxon>
        <taxon>Flavobacteriales</taxon>
        <taxon>Flavobacteriaceae</taxon>
    </lineage>
</organism>
<dbReference type="GO" id="GO:0043565">
    <property type="term" value="F:sequence-specific DNA binding"/>
    <property type="evidence" value="ECO:0007669"/>
    <property type="project" value="InterPro"/>
</dbReference>
<dbReference type="SMART" id="SM00342">
    <property type="entry name" value="HTH_ARAC"/>
    <property type="match status" value="1"/>
</dbReference>
<keyword evidence="13" id="KW-1133">Transmembrane helix</keyword>
<dbReference type="InterPro" id="IPR004358">
    <property type="entry name" value="Sig_transdc_His_kin-like_C"/>
</dbReference>
<dbReference type="InterPro" id="IPR036097">
    <property type="entry name" value="HisK_dim/P_sf"/>
</dbReference>
<dbReference type="EC" id="2.7.13.3" evidence="2"/>
<keyword evidence="8" id="KW-0902">Two-component regulatory system</keyword>
<protein>
    <recommendedName>
        <fullName evidence="2">histidine kinase</fullName>
        <ecNumber evidence="2">2.7.13.3</ecNumber>
    </recommendedName>
</protein>
<dbReference type="InterPro" id="IPR009057">
    <property type="entry name" value="Homeodomain-like_sf"/>
</dbReference>
<dbReference type="RefSeq" id="WP_068447829.1">
    <property type="nucleotide sequence ID" value="NZ_CAXHZY010000001.1"/>
</dbReference>
<evidence type="ECO:0000256" key="1">
    <source>
        <dbReference type="ARBA" id="ARBA00000085"/>
    </source>
</evidence>
<dbReference type="FunFam" id="1.10.287.130:FF:000045">
    <property type="entry name" value="Two-component system sensor histidine kinase/response regulator"/>
    <property type="match status" value="1"/>
</dbReference>
<evidence type="ECO:0000256" key="4">
    <source>
        <dbReference type="ARBA" id="ARBA00022679"/>
    </source>
</evidence>
<dbReference type="InterPro" id="IPR005467">
    <property type="entry name" value="His_kinase_dom"/>
</dbReference>
<keyword evidence="6" id="KW-0418">Kinase</keyword>
<feature type="domain" description="Histidine kinase" evidence="15">
    <location>
        <begin position="835"/>
        <end position="1050"/>
    </location>
</feature>
<dbReference type="InterPro" id="IPR003661">
    <property type="entry name" value="HisK_dim/P_dom"/>
</dbReference>
<dbReference type="Pfam" id="PF07495">
    <property type="entry name" value="Y_Y_Y"/>
    <property type="match status" value="1"/>
</dbReference>
<dbReference type="EMBL" id="LVWE01000003">
    <property type="protein sequence ID" value="OAD46446.1"/>
    <property type="molecule type" value="Genomic_DNA"/>
</dbReference>
<dbReference type="GO" id="GO:0005524">
    <property type="term" value="F:ATP binding"/>
    <property type="evidence" value="ECO:0007669"/>
    <property type="project" value="UniProtKB-KW"/>
</dbReference>
<dbReference type="GO" id="GO:0000155">
    <property type="term" value="F:phosphorelay sensor kinase activity"/>
    <property type="evidence" value="ECO:0007669"/>
    <property type="project" value="InterPro"/>
</dbReference>
<dbReference type="Gene3D" id="1.10.287.130">
    <property type="match status" value="1"/>
</dbReference>
<accession>A0A176TGC1</accession>
<dbReference type="FunFam" id="3.30.565.10:FF:000037">
    <property type="entry name" value="Hybrid sensor histidine kinase/response regulator"/>
    <property type="match status" value="1"/>
</dbReference>
<dbReference type="Gene3D" id="3.40.50.2300">
    <property type="match status" value="1"/>
</dbReference>
<dbReference type="InterPro" id="IPR018062">
    <property type="entry name" value="HTH_AraC-typ_CS"/>
</dbReference>
<dbReference type="CDD" id="cd00075">
    <property type="entry name" value="HATPase"/>
    <property type="match status" value="1"/>
</dbReference>
<dbReference type="PRINTS" id="PR00344">
    <property type="entry name" value="BCTRLSENSOR"/>
</dbReference>
<dbReference type="Gene3D" id="1.10.10.60">
    <property type="entry name" value="Homeodomain-like"/>
    <property type="match status" value="2"/>
</dbReference>
<dbReference type="SUPFAM" id="SSF55874">
    <property type="entry name" value="ATPase domain of HSP90 chaperone/DNA topoisomerase II/histidine kinase"/>
    <property type="match status" value="1"/>
</dbReference>
<dbReference type="SUPFAM" id="SSF50978">
    <property type="entry name" value="WD40 repeat-like"/>
    <property type="match status" value="1"/>
</dbReference>
<evidence type="ECO:0000256" key="5">
    <source>
        <dbReference type="ARBA" id="ARBA00022741"/>
    </source>
</evidence>
<evidence type="ECO:0000259" key="14">
    <source>
        <dbReference type="PROSITE" id="PS01124"/>
    </source>
</evidence>
<evidence type="ECO:0000256" key="9">
    <source>
        <dbReference type="ARBA" id="ARBA00023015"/>
    </source>
</evidence>
<evidence type="ECO:0000313" key="18">
    <source>
        <dbReference type="Proteomes" id="UP000076923"/>
    </source>
</evidence>
<dbReference type="STRING" id="1333662.LPB303_02635"/>
<dbReference type="InterPro" id="IPR011123">
    <property type="entry name" value="Y_Y_Y"/>
</dbReference>
<dbReference type="Proteomes" id="UP000076923">
    <property type="component" value="Unassembled WGS sequence"/>
</dbReference>
<evidence type="ECO:0000256" key="10">
    <source>
        <dbReference type="ARBA" id="ARBA00023125"/>
    </source>
</evidence>
<keyword evidence="3 12" id="KW-0597">Phosphoprotein</keyword>
<dbReference type="Pfam" id="PF00512">
    <property type="entry name" value="HisKA"/>
    <property type="match status" value="1"/>
</dbReference>
<sequence length="1336" mass="153123">MPLYRNSLILLLISLFFNYYSYAQFINYSSKDGLSVHSVDHITEDDEGYIYIATAEGFDVFNGNTFKNYNQNNTIGFSNNIRIILPLKKGLILIGSRHKGLYLFNKYKQVIVPLLLRTNVSIKSLNISALFVDKNDVVWVGCGDGTLYNFSSSEIKEDIITSTKVNTTKIAKLSGSIEAILALGNSIFVGGDDSFVTRIRKTETNYIIDNPIELTSVKTIYCIATYNNMLFLGTNVGLFKVPDYNQLNYNTLQTLKVPWKLNEQIIRTLSIHNQTLWAGTEGNGLYNYDINSKLLEQFNYSENKRNSLHSNYILHSYIDSRNNLWLGTWFGGIDLLNLNETNYTFVYDQTDEKNLFSNIVWAIEELPKDRFILGTHGNGLCQYNINDKSFVSIINNDELKSISSLCYDPISKLLYIGTWGHGIKIFDTTLNKLIKEDPAFNLLQNQRIYSMTLGFNGQLWIGSWRKGVFRYYINEKRIENIQSTTDVSLNNTGARSIILDENKNEAWIGSLTQGIYHLKLDSSSNIKELKHYQEFTDTKQKISVRNLFLDKTGDLWILCERGIGKIKLGKQPETLPLLNTGINSVLARDNKNNIWVGSYNGLFSFQNNTDDVSLSITNNTIYDLLNLTKSNLLLAASNNGLIKVDLNRLPESTKVPKITLSNLKIMDQYLTPDLPIKNKVVLSKKLNYNDTIVLPYFSQTFSIDLNALSFNKNRKVKLRYKLNKFESIWNETNSISTTASYTNVPAGIYELNIQVANQEYIWSTDVKKLTIIKLKPWWATHFAYFLYFLISSIIIYWVSNILLNKARISRELRVQKFEKEQEHEMHQQKMSFFTNISHDIRTPLTLILSPLEEILSSGKADEQMRIKLQRMFKNARMLLNLINQILDFRKVETINLALNIKQIKIKDFIQSVYYQFNELSQNKSIDLEVFCSYENLLLAADPVKLESILFNLLANAIKFTPKYGHIMIFVSNNDDIISIGIKDTGIGIPENEIESIFTRFQQSKRNTPLQGTGIGLALVKKYVEAHKGTIEVKSQVNKGTEFIIHFPVLEELNQYDSHLIYNDTEATHITNPPEEIVENSSKIASVLVIDDNNDIRDYLKEILEKKYRVYTAENGKEGLSIVHKKMPNLVISDIMMEGVSGYDVCKQIKTNINTSHIPVILLTAKNTIDDKIEGFEKGSDAFIEKPFNNKLLLTRVKALIEERDILKRKFLLADTVSKDTIPTTVDKQFIEKIISKIEAHISESEFSVQSLTESVQMSQDQLYRKIKALTGLSINHFIRLIRIKKSARLLSEGNHTVSEILYMVGFNNPSYFTKCFKAEYGVLPSNYRELQEEKPK</sequence>
<evidence type="ECO:0000256" key="13">
    <source>
        <dbReference type="SAM" id="Phobius"/>
    </source>
</evidence>
<dbReference type="GO" id="GO:0003700">
    <property type="term" value="F:DNA-binding transcription factor activity"/>
    <property type="evidence" value="ECO:0007669"/>
    <property type="project" value="InterPro"/>
</dbReference>
<dbReference type="PROSITE" id="PS50109">
    <property type="entry name" value="HIS_KIN"/>
    <property type="match status" value="1"/>
</dbReference>
<reference evidence="17 18" key="1">
    <citation type="submission" date="2016-02" db="EMBL/GenBank/DDBJ databases">
        <title>Draft genome sequence of Polaribacter atrinae KACC17473.</title>
        <authorList>
            <person name="Shin S.-K."/>
            <person name="Yi H."/>
        </authorList>
    </citation>
    <scope>NUCLEOTIDE SEQUENCE [LARGE SCALE GENOMIC DNA]</scope>
    <source>
        <strain evidence="17 18">KACC 17473</strain>
    </source>
</reference>
<dbReference type="Pfam" id="PF12833">
    <property type="entry name" value="HTH_18"/>
    <property type="match status" value="1"/>
</dbReference>
<keyword evidence="4" id="KW-0808">Transferase</keyword>
<keyword evidence="10" id="KW-0238">DNA-binding</keyword>
<dbReference type="SUPFAM" id="SSF46689">
    <property type="entry name" value="Homeodomain-like"/>
    <property type="match status" value="1"/>
</dbReference>
<gene>
    <name evidence="17" type="ORF">LPB303_02635</name>
</gene>
<dbReference type="InterPro" id="IPR018060">
    <property type="entry name" value="HTH_AraC"/>
</dbReference>
<dbReference type="Pfam" id="PF00072">
    <property type="entry name" value="Response_reg"/>
    <property type="match status" value="1"/>
</dbReference>
<dbReference type="PANTHER" id="PTHR43547">
    <property type="entry name" value="TWO-COMPONENT HISTIDINE KINASE"/>
    <property type="match status" value="1"/>
</dbReference>
<dbReference type="InterPro" id="IPR003594">
    <property type="entry name" value="HATPase_dom"/>
</dbReference>
<keyword evidence="13" id="KW-0472">Membrane</keyword>
<dbReference type="InterPro" id="IPR036890">
    <property type="entry name" value="HATPase_C_sf"/>
</dbReference>
<feature type="modified residue" description="4-aspartylphosphate" evidence="12">
    <location>
        <position position="1133"/>
    </location>
</feature>
<dbReference type="InterPro" id="IPR015943">
    <property type="entry name" value="WD40/YVTN_repeat-like_dom_sf"/>
</dbReference>
<evidence type="ECO:0000259" key="15">
    <source>
        <dbReference type="PROSITE" id="PS50109"/>
    </source>
</evidence>
<dbReference type="InterPro" id="IPR036322">
    <property type="entry name" value="WD40_repeat_dom_sf"/>
</dbReference>
<dbReference type="Gene3D" id="2.130.10.10">
    <property type="entry name" value="YVTN repeat-like/Quinoprotein amine dehydrogenase"/>
    <property type="match status" value="2"/>
</dbReference>
<evidence type="ECO:0000259" key="16">
    <source>
        <dbReference type="PROSITE" id="PS50110"/>
    </source>
</evidence>
<keyword evidence="9" id="KW-0805">Transcription regulation</keyword>
<keyword evidence="18" id="KW-1185">Reference proteome</keyword>
<evidence type="ECO:0000256" key="12">
    <source>
        <dbReference type="PROSITE-ProRule" id="PRU00169"/>
    </source>
</evidence>
<dbReference type="OrthoDB" id="1522078at2"/>
<dbReference type="Gene3D" id="3.30.565.10">
    <property type="entry name" value="Histidine kinase-like ATPase, C-terminal domain"/>
    <property type="match status" value="1"/>
</dbReference>
<evidence type="ECO:0000313" key="17">
    <source>
        <dbReference type="EMBL" id="OAD46446.1"/>
    </source>
</evidence>
<dbReference type="PROSITE" id="PS50110">
    <property type="entry name" value="RESPONSE_REGULATORY"/>
    <property type="match status" value="1"/>
</dbReference>
<dbReference type="SMART" id="SM00388">
    <property type="entry name" value="HisKA"/>
    <property type="match status" value="1"/>
</dbReference>
<comment type="catalytic activity">
    <reaction evidence="1">
        <text>ATP + protein L-histidine = ADP + protein N-phospho-L-histidine.</text>
        <dbReference type="EC" id="2.7.13.3"/>
    </reaction>
</comment>
<dbReference type="SMART" id="SM00448">
    <property type="entry name" value="REC"/>
    <property type="match status" value="1"/>
</dbReference>
<dbReference type="InterPro" id="IPR011006">
    <property type="entry name" value="CheY-like_superfamily"/>
</dbReference>
<keyword evidence="7" id="KW-0067">ATP-binding</keyword>
<dbReference type="InterPro" id="IPR001789">
    <property type="entry name" value="Sig_transdc_resp-reg_receiver"/>
</dbReference>
<feature type="domain" description="HTH araC/xylS-type" evidence="14">
    <location>
        <begin position="1231"/>
        <end position="1330"/>
    </location>
</feature>
<dbReference type="SUPFAM" id="SSF52172">
    <property type="entry name" value="CheY-like"/>
    <property type="match status" value="1"/>
</dbReference>
<evidence type="ECO:0000256" key="8">
    <source>
        <dbReference type="ARBA" id="ARBA00023012"/>
    </source>
</evidence>
<evidence type="ECO:0000256" key="3">
    <source>
        <dbReference type="ARBA" id="ARBA00022553"/>
    </source>
</evidence>
<keyword evidence="13" id="KW-0812">Transmembrane</keyword>
<comment type="caution">
    <text evidence="17">The sequence shown here is derived from an EMBL/GenBank/DDBJ whole genome shotgun (WGS) entry which is preliminary data.</text>
</comment>
<evidence type="ECO:0000256" key="6">
    <source>
        <dbReference type="ARBA" id="ARBA00022777"/>
    </source>
</evidence>
<dbReference type="Pfam" id="PF02518">
    <property type="entry name" value="HATPase_c"/>
    <property type="match status" value="1"/>
</dbReference>
<name>A0A176TGC1_9FLAO</name>
<keyword evidence="5" id="KW-0547">Nucleotide-binding</keyword>
<dbReference type="CDD" id="cd00082">
    <property type="entry name" value="HisKA"/>
    <property type="match status" value="1"/>
</dbReference>
<dbReference type="SUPFAM" id="SSF47384">
    <property type="entry name" value="Homodimeric domain of signal transducing histidine kinase"/>
    <property type="match status" value="1"/>
</dbReference>
<evidence type="ECO:0000256" key="11">
    <source>
        <dbReference type="ARBA" id="ARBA00023163"/>
    </source>
</evidence>